<keyword evidence="1" id="KW-0695">RNA-directed DNA polymerase</keyword>
<dbReference type="Gene3D" id="3.30.420.10">
    <property type="entry name" value="Ribonuclease H-like superfamily/Ribonuclease H"/>
    <property type="match status" value="1"/>
</dbReference>
<dbReference type="AlphaFoldDB" id="A0A699RRG4"/>
<dbReference type="GO" id="GO:0003676">
    <property type="term" value="F:nucleic acid binding"/>
    <property type="evidence" value="ECO:0007669"/>
    <property type="project" value="InterPro"/>
</dbReference>
<dbReference type="GO" id="GO:0003964">
    <property type="term" value="F:RNA-directed DNA polymerase activity"/>
    <property type="evidence" value="ECO:0007669"/>
    <property type="project" value="UniProtKB-KW"/>
</dbReference>
<dbReference type="EMBL" id="BKCJ011099295">
    <property type="protein sequence ID" value="GFC85311.1"/>
    <property type="molecule type" value="Genomic_DNA"/>
</dbReference>
<dbReference type="InterPro" id="IPR012337">
    <property type="entry name" value="RNaseH-like_sf"/>
</dbReference>
<proteinExistence type="predicted"/>
<keyword evidence="1" id="KW-0808">Transferase</keyword>
<name>A0A699RRG4_TANCI</name>
<dbReference type="SUPFAM" id="SSF53098">
    <property type="entry name" value="Ribonuclease H-like"/>
    <property type="match status" value="1"/>
</dbReference>
<accession>A0A699RRG4</accession>
<organism evidence="1">
    <name type="scientific">Tanacetum cinerariifolium</name>
    <name type="common">Dalmatian daisy</name>
    <name type="synonym">Chrysanthemum cinerariifolium</name>
    <dbReference type="NCBI Taxonomy" id="118510"/>
    <lineage>
        <taxon>Eukaryota</taxon>
        <taxon>Viridiplantae</taxon>
        <taxon>Streptophyta</taxon>
        <taxon>Embryophyta</taxon>
        <taxon>Tracheophyta</taxon>
        <taxon>Spermatophyta</taxon>
        <taxon>Magnoliopsida</taxon>
        <taxon>eudicotyledons</taxon>
        <taxon>Gunneridae</taxon>
        <taxon>Pentapetalae</taxon>
        <taxon>asterids</taxon>
        <taxon>campanulids</taxon>
        <taxon>Asterales</taxon>
        <taxon>Asteraceae</taxon>
        <taxon>Asteroideae</taxon>
        <taxon>Anthemideae</taxon>
        <taxon>Anthemidinae</taxon>
        <taxon>Tanacetum</taxon>
    </lineage>
</organism>
<protein>
    <submittedName>
        <fullName evidence="1">Reverse transcriptase domain-containing protein</fullName>
    </submittedName>
</protein>
<feature type="non-terminal residue" evidence="1">
    <location>
        <position position="1"/>
    </location>
</feature>
<evidence type="ECO:0000313" key="1">
    <source>
        <dbReference type="EMBL" id="GFC85311.1"/>
    </source>
</evidence>
<sequence>THRLSTAYHPQTSGQVEFTNRRLNRILERTVGENRALWSDKLSPQVQSQLPQPEPQPIQDTGIPMNLLQEVMNTCTSLSIRVEHLELNKITQALEITKLKIRVKKLERRNKERMIVEMDQDADVVLVESKEVADDVKDVQDDIDESAQD</sequence>
<comment type="caution">
    <text evidence="1">The sequence shown here is derived from an EMBL/GenBank/DDBJ whole genome shotgun (WGS) entry which is preliminary data.</text>
</comment>
<reference evidence="1" key="1">
    <citation type="journal article" date="2019" name="Sci. Rep.">
        <title>Draft genome of Tanacetum cinerariifolium, the natural source of mosquito coil.</title>
        <authorList>
            <person name="Yamashiro T."/>
            <person name="Shiraishi A."/>
            <person name="Satake H."/>
            <person name="Nakayama K."/>
        </authorList>
    </citation>
    <scope>NUCLEOTIDE SEQUENCE</scope>
</reference>
<dbReference type="InterPro" id="IPR036397">
    <property type="entry name" value="RNaseH_sf"/>
</dbReference>
<keyword evidence="1" id="KW-0548">Nucleotidyltransferase</keyword>
<gene>
    <name evidence="1" type="ORF">Tci_857281</name>
</gene>